<keyword evidence="2" id="KW-1185">Reference proteome</keyword>
<dbReference type="EMBL" id="JAKKPZ010000014">
    <property type="protein sequence ID" value="KAI1713844.1"/>
    <property type="molecule type" value="Genomic_DNA"/>
</dbReference>
<organism evidence="1 2">
    <name type="scientific">Ditylenchus destructor</name>
    <dbReference type="NCBI Taxonomy" id="166010"/>
    <lineage>
        <taxon>Eukaryota</taxon>
        <taxon>Metazoa</taxon>
        <taxon>Ecdysozoa</taxon>
        <taxon>Nematoda</taxon>
        <taxon>Chromadorea</taxon>
        <taxon>Rhabditida</taxon>
        <taxon>Tylenchina</taxon>
        <taxon>Tylenchomorpha</taxon>
        <taxon>Sphaerularioidea</taxon>
        <taxon>Anguinidae</taxon>
        <taxon>Anguininae</taxon>
        <taxon>Ditylenchus</taxon>
    </lineage>
</organism>
<dbReference type="AlphaFoldDB" id="A0AAD4N1Y7"/>
<evidence type="ECO:0000313" key="1">
    <source>
        <dbReference type="EMBL" id="KAI1713844.1"/>
    </source>
</evidence>
<sequence length="89" mass="9848">METKRHMFVLWAFVKRPASTHPDNHRDHPLFAGKAKVFKARKALLKWEDNILPFPAVVIANIPAGGDIADQFPSLIANSAPSRESTNSG</sequence>
<protein>
    <submittedName>
        <fullName evidence="1">Uncharacterized protein</fullName>
    </submittedName>
</protein>
<name>A0AAD4N1Y7_9BILA</name>
<accession>A0AAD4N1Y7</accession>
<comment type="caution">
    <text evidence="1">The sequence shown here is derived from an EMBL/GenBank/DDBJ whole genome shotgun (WGS) entry which is preliminary data.</text>
</comment>
<reference evidence="1" key="1">
    <citation type="submission" date="2022-01" db="EMBL/GenBank/DDBJ databases">
        <title>Genome Sequence Resource for Two Populations of Ditylenchus destructor, the Migratory Endoparasitic Phytonematode.</title>
        <authorList>
            <person name="Zhang H."/>
            <person name="Lin R."/>
            <person name="Xie B."/>
        </authorList>
    </citation>
    <scope>NUCLEOTIDE SEQUENCE</scope>
    <source>
        <strain evidence="1">BazhouSP</strain>
    </source>
</reference>
<evidence type="ECO:0000313" key="2">
    <source>
        <dbReference type="Proteomes" id="UP001201812"/>
    </source>
</evidence>
<dbReference type="Proteomes" id="UP001201812">
    <property type="component" value="Unassembled WGS sequence"/>
</dbReference>
<proteinExistence type="predicted"/>
<gene>
    <name evidence="1" type="ORF">DdX_08726</name>
</gene>